<reference evidence="2 3" key="1">
    <citation type="submission" date="2021-01" db="EMBL/GenBank/DDBJ databases">
        <title>011410 draft genome.</title>
        <authorList>
            <person name="Lang L."/>
        </authorList>
    </citation>
    <scope>NUCLEOTIDE SEQUENCE [LARGE SCALE GENOMIC DNA]</scope>
    <source>
        <strain evidence="2 3">KCTC 42845</strain>
    </source>
</reference>
<keyword evidence="3" id="KW-1185">Reference proteome</keyword>
<evidence type="ECO:0000313" key="2">
    <source>
        <dbReference type="EMBL" id="MBL3675707.1"/>
    </source>
</evidence>
<dbReference type="PIRSF" id="PIRSF009320">
    <property type="entry name" value="Nuc_binding_HP_1000"/>
    <property type="match status" value="1"/>
</dbReference>
<dbReference type="Proteomes" id="UP000644749">
    <property type="component" value="Unassembled WGS sequence"/>
</dbReference>
<dbReference type="SUPFAM" id="SSF52540">
    <property type="entry name" value="P-loop containing nucleoside triphosphate hydrolases"/>
    <property type="match status" value="1"/>
</dbReference>
<dbReference type="InterPro" id="IPR002586">
    <property type="entry name" value="CobQ/CobB/MinD/ParA_Nub-bd_dom"/>
</dbReference>
<dbReference type="Gene3D" id="3.40.50.300">
    <property type="entry name" value="P-loop containing nucleotide triphosphate hydrolases"/>
    <property type="match status" value="1"/>
</dbReference>
<proteinExistence type="predicted"/>
<dbReference type="EMBL" id="JAESHT010000041">
    <property type="protein sequence ID" value="MBL3675707.1"/>
    <property type="molecule type" value="Genomic_DNA"/>
</dbReference>
<sequence length="203" mass="21567">MQVIVLATQKGGSGKSTLARSIAAEMTGRGRVAMLDLDPQGSLTKWWQRREADDLQLVTGLTRADQIAKAVDTLREQGFDWLIIDTPGARDEATRIALHSADLVLVPVHPSQDDLDAVGPTVAEIKEAGAEFIFVLSRTTRARIVDEVGRLLAAHGRVAPALIGARVAHGEAATRGLTAAEAGNAAASEEVRALVDYVTKELA</sequence>
<comment type="caution">
    <text evidence="2">The sequence shown here is derived from an EMBL/GenBank/DDBJ whole genome shotgun (WGS) entry which is preliminary data.</text>
</comment>
<evidence type="ECO:0000313" key="3">
    <source>
        <dbReference type="Proteomes" id="UP000644749"/>
    </source>
</evidence>
<organism evidence="2 3">
    <name type="scientific">Paracoccus aerius</name>
    <dbReference type="NCBI Taxonomy" id="1915382"/>
    <lineage>
        <taxon>Bacteria</taxon>
        <taxon>Pseudomonadati</taxon>
        <taxon>Pseudomonadota</taxon>
        <taxon>Alphaproteobacteria</taxon>
        <taxon>Rhodobacterales</taxon>
        <taxon>Paracoccaceae</taxon>
        <taxon>Paracoccus</taxon>
    </lineage>
</organism>
<dbReference type="PANTHER" id="PTHR13696:SF96">
    <property type="entry name" value="COBQ_COBB_MIND_PARA NUCLEOTIDE BINDING DOMAIN-CONTAINING PROTEIN"/>
    <property type="match status" value="1"/>
</dbReference>
<gene>
    <name evidence="2" type="ORF">JL111_19775</name>
</gene>
<dbReference type="InterPro" id="IPR050678">
    <property type="entry name" value="DNA_Partitioning_ATPase"/>
</dbReference>
<feature type="domain" description="CobQ/CobB/MinD/ParA nucleotide binding" evidence="1">
    <location>
        <begin position="4"/>
        <end position="127"/>
    </location>
</feature>
<evidence type="ECO:0000259" key="1">
    <source>
        <dbReference type="Pfam" id="PF01656"/>
    </source>
</evidence>
<dbReference type="InterPro" id="IPR027417">
    <property type="entry name" value="P-loop_NTPase"/>
</dbReference>
<name>A0ABS1SAD4_9RHOB</name>
<dbReference type="Pfam" id="PF01656">
    <property type="entry name" value="CbiA"/>
    <property type="match status" value="1"/>
</dbReference>
<dbReference type="RefSeq" id="WP_191313210.1">
    <property type="nucleotide sequence ID" value="NZ_BNCL01000048.1"/>
</dbReference>
<dbReference type="CDD" id="cd02042">
    <property type="entry name" value="ParAB_family"/>
    <property type="match status" value="1"/>
</dbReference>
<dbReference type="PANTHER" id="PTHR13696">
    <property type="entry name" value="P-LOOP CONTAINING NUCLEOSIDE TRIPHOSPHATE HYDROLASE"/>
    <property type="match status" value="1"/>
</dbReference>
<accession>A0ABS1SAD4</accession>
<protein>
    <submittedName>
        <fullName evidence="2">ParA family protein</fullName>
    </submittedName>
</protein>